<keyword evidence="3" id="KW-1185">Reference proteome</keyword>
<proteinExistence type="predicted"/>
<sequence length="75" mass="8640">MLALILCVLVLSIIHVVVKNFCHRRRRCRALDKSSTTRLPAITSETRQQTRRIPDTSLIDDQNDQPPPYHTLVFA</sequence>
<feature type="signal peptide" evidence="2">
    <location>
        <begin position="1"/>
        <end position="19"/>
    </location>
</feature>
<feature type="chain" id="PRO_5042153662" description="Secreted protein" evidence="2">
    <location>
        <begin position="20"/>
        <end position="75"/>
    </location>
</feature>
<evidence type="ECO:0000313" key="3">
    <source>
        <dbReference type="Proteomes" id="UP000887575"/>
    </source>
</evidence>
<evidence type="ECO:0000313" key="4">
    <source>
        <dbReference type="WBParaSite" id="MBELARI_LOCUS9631"/>
    </source>
</evidence>
<reference evidence="4" key="1">
    <citation type="submission" date="2024-02" db="UniProtKB">
        <authorList>
            <consortium name="WormBaseParasite"/>
        </authorList>
    </citation>
    <scope>IDENTIFICATION</scope>
</reference>
<evidence type="ECO:0008006" key="5">
    <source>
        <dbReference type="Google" id="ProtNLM"/>
    </source>
</evidence>
<accession>A0AAF3JC78</accession>
<evidence type="ECO:0000256" key="1">
    <source>
        <dbReference type="SAM" id="MobiDB-lite"/>
    </source>
</evidence>
<dbReference type="WBParaSite" id="MBELARI_LOCUS9631">
    <property type="protein sequence ID" value="MBELARI_LOCUS9631"/>
    <property type="gene ID" value="MBELARI_LOCUS9631"/>
</dbReference>
<name>A0AAF3JC78_9BILA</name>
<protein>
    <recommendedName>
        <fullName evidence="5">Secreted protein</fullName>
    </recommendedName>
</protein>
<dbReference type="Proteomes" id="UP000887575">
    <property type="component" value="Unassembled WGS sequence"/>
</dbReference>
<dbReference type="AlphaFoldDB" id="A0AAF3JC78"/>
<organism evidence="3 4">
    <name type="scientific">Mesorhabditis belari</name>
    <dbReference type="NCBI Taxonomy" id="2138241"/>
    <lineage>
        <taxon>Eukaryota</taxon>
        <taxon>Metazoa</taxon>
        <taxon>Ecdysozoa</taxon>
        <taxon>Nematoda</taxon>
        <taxon>Chromadorea</taxon>
        <taxon>Rhabditida</taxon>
        <taxon>Rhabditina</taxon>
        <taxon>Rhabditomorpha</taxon>
        <taxon>Rhabditoidea</taxon>
        <taxon>Rhabditidae</taxon>
        <taxon>Mesorhabditinae</taxon>
        <taxon>Mesorhabditis</taxon>
    </lineage>
</organism>
<feature type="region of interest" description="Disordered" evidence="1">
    <location>
        <begin position="39"/>
        <end position="75"/>
    </location>
</feature>
<evidence type="ECO:0000256" key="2">
    <source>
        <dbReference type="SAM" id="SignalP"/>
    </source>
</evidence>
<keyword evidence="2" id="KW-0732">Signal</keyword>